<keyword evidence="2" id="KW-1185">Reference proteome</keyword>
<sequence>MATSLLLMASNHQNSTHDSTKEPLCGSDEYRPEPSKGRGRRSNPKGPDQKKQPQRGLGVAQLERLRLQEIKKMNEIPRLPEQNQHQFLQYHRSQALPFTVHDPFGSVPLRYGPEALHGALLSPRQHVTRSQTLPFTVGLPLMTGNRGGFNVLGDGGWLVTNQAAPFGLGAPPPMSSVLVGSPSETSKELSSMPNTHSVSDHSEVCLKKRWNLDNVKELKTRSNRLSDYLWPINGSDFLGFGSQQSPTLTAESCDFSTRVAPIDTTNYVSRKNDECVEVVAVHRKGNVMTGKVFMEYEFFPGKNVRGTTSKELELPTVASVAVAGEASPLTATADYGDTASNSIDLSLKLSY</sequence>
<reference evidence="1 2" key="1">
    <citation type="journal article" date="2022" name="DNA Res.">
        <title>Chromosomal-level genome assembly of the orchid tree Bauhinia variegata (Leguminosae; Cercidoideae) supports the allotetraploid origin hypothesis of Bauhinia.</title>
        <authorList>
            <person name="Zhong Y."/>
            <person name="Chen Y."/>
            <person name="Zheng D."/>
            <person name="Pang J."/>
            <person name="Liu Y."/>
            <person name="Luo S."/>
            <person name="Meng S."/>
            <person name="Qian L."/>
            <person name="Wei D."/>
            <person name="Dai S."/>
            <person name="Zhou R."/>
        </authorList>
    </citation>
    <scope>NUCLEOTIDE SEQUENCE [LARGE SCALE GENOMIC DNA]</scope>
    <source>
        <strain evidence="1">BV-YZ2020</strain>
    </source>
</reference>
<proteinExistence type="predicted"/>
<evidence type="ECO:0000313" key="2">
    <source>
        <dbReference type="Proteomes" id="UP000828941"/>
    </source>
</evidence>
<evidence type="ECO:0000313" key="1">
    <source>
        <dbReference type="EMBL" id="KAI4322865.1"/>
    </source>
</evidence>
<name>A0ACB9MIT5_BAUVA</name>
<protein>
    <submittedName>
        <fullName evidence="1">Uncharacterized protein</fullName>
    </submittedName>
</protein>
<accession>A0ACB9MIT5</accession>
<organism evidence="1 2">
    <name type="scientific">Bauhinia variegata</name>
    <name type="common">Purple orchid tree</name>
    <name type="synonym">Phanera variegata</name>
    <dbReference type="NCBI Taxonomy" id="167791"/>
    <lineage>
        <taxon>Eukaryota</taxon>
        <taxon>Viridiplantae</taxon>
        <taxon>Streptophyta</taxon>
        <taxon>Embryophyta</taxon>
        <taxon>Tracheophyta</taxon>
        <taxon>Spermatophyta</taxon>
        <taxon>Magnoliopsida</taxon>
        <taxon>eudicotyledons</taxon>
        <taxon>Gunneridae</taxon>
        <taxon>Pentapetalae</taxon>
        <taxon>rosids</taxon>
        <taxon>fabids</taxon>
        <taxon>Fabales</taxon>
        <taxon>Fabaceae</taxon>
        <taxon>Cercidoideae</taxon>
        <taxon>Cercideae</taxon>
        <taxon>Bauhiniinae</taxon>
        <taxon>Bauhinia</taxon>
    </lineage>
</organism>
<comment type="caution">
    <text evidence="1">The sequence shown here is derived from an EMBL/GenBank/DDBJ whole genome shotgun (WGS) entry which is preliminary data.</text>
</comment>
<dbReference type="EMBL" id="CM039434">
    <property type="protein sequence ID" value="KAI4322865.1"/>
    <property type="molecule type" value="Genomic_DNA"/>
</dbReference>
<dbReference type="Proteomes" id="UP000828941">
    <property type="component" value="Chromosome 9"/>
</dbReference>
<gene>
    <name evidence="1" type="ORF">L6164_022516</name>
</gene>